<dbReference type="PANTHER" id="PTHR31245">
    <property type="entry name" value="UBIQUITIN SYSTEM COMPONENT CUE PROTEIN"/>
    <property type="match status" value="1"/>
</dbReference>
<organism evidence="3">
    <name type="scientific">Arundo donax</name>
    <name type="common">Giant reed</name>
    <name type="synonym">Donax arundinaceus</name>
    <dbReference type="NCBI Taxonomy" id="35708"/>
    <lineage>
        <taxon>Eukaryota</taxon>
        <taxon>Viridiplantae</taxon>
        <taxon>Streptophyta</taxon>
        <taxon>Embryophyta</taxon>
        <taxon>Tracheophyta</taxon>
        <taxon>Spermatophyta</taxon>
        <taxon>Magnoliopsida</taxon>
        <taxon>Liliopsida</taxon>
        <taxon>Poales</taxon>
        <taxon>Poaceae</taxon>
        <taxon>PACMAD clade</taxon>
        <taxon>Arundinoideae</taxon>
        <taxon>Arundineae</taxon>
        <taxon>Arundo</taxon>
    </lineage>
</organism>
<accession>A0A0A9DKY7</accession>
<evidence type="ECO:0000256" key="2">
    <source>
        <dbReference type="SAM" id="MobiDB-lite"/>
    </source>
</evidence>
<feature type="coiled-coil region" evidence="1">
    <location>
        <begin position="215"/>
        <end position="242"/>
    </location>
</feature>
<name>A0A0A9DKY7_ARUDO</name>
<dbReference type="CDD" id="cd14279">
    <property type="entry name" value="CUE"/>
    <property type="match status" value="1"/>
</dbReference>
<dbReference type="AlphaFoldDB" id="A0A0A9DKY7"/>
<evidence type="ECO:0008006" key="4">
    <source>
        <dbReference type="Google" id="ProtNLM"/>
    </source>
</evidence>
<evidence type="ECO:0000256" key="1">
    <source>
        <dbReference type="SAM" id="Coils"/>
    </source>
</evidence>
<protein>
    <recommendedName>
        <fullName evidence="4">CUE domain-containing protein</fullName>
    </recommendedName>
</protein>
<proteinExistence type="predicted"/>
<evidence type="ECO:0000313" key="3">
    <source>
        <dbReference type="EMBL" id="JAD89239.1"/>
    </source>
</evidence>
<sequence>MAAAVAGSRKRGAAAFLDDPLAFPFPFPVDPPRLAKRGRCSPSAVAADVGLSFPLEFDPIDALRLIFPGADPQVLRDYLEASGNVLDAAIRAYKDHLANRNAESTSSITYAPSRNGDNDVVSSKGDAPVGTIPTNGSEWAELVVKEMSSASDLVDAKKRAFRILELFEKSTAQIDHDAKCIQEHKIVKQMLGGLLHQNGVLKRAFLIQHNRLKEYEDMVEERSQFKQIVEKYQEKIKALEEKNYILSFHLQQTNQHSNIYRHRNPDIF</sequence>
<feature type="region of interest" description="Disordered" evidence="2">
    <location>
        <begin position="107"/>
        <end position="128"/>
    </location>
</feature>
<keyword evidence="1" id="KW-0175">Coiled coil</keyword>
<dbReference type="EMBL" id="GBRH01208656">
    <property type="protein sequence ID" value="JAD89239.1"/>
    <property type="molecule type" value="Transcribed_RNA"/>
</dbReference>
<dbReference type="PANTHER" id="PTHR31245:SF2">
    <property type="entry name" value="OS06G0642650 PROTEIN"/>
    <property type="match status" value="1"/>
</dbReference>
<reference evidence="3" key="2">
    <citation type="journal article" date="2015" name="Data Brief">
        <title>Shoot transcriptome of the giant reed, Arundo donax.</title>
        <authorList>
            <person name="Barrero R.A."/>
            <person name="Guerrero F.D."/>
            <person name="Moolhuijzen P."/>
            <person name="Goolsby J.A."/>
            <person name="Tidwell J."/>
            <person name="Bellgard S.E."/>
            <person name="Bellgard M.I."/>
        </authorList>
    </citation>
    <scope>NUCLEOTIDE SEQUENCE</scope>
    <source>
        <tissue evidence="3">Shoot tissue taken approximately 20 cm above the soil surface</tissue>
    </source>
</reference>
<reference evidence="3" key="1">
    <citation type="submission" date="2014-09" db="EMBL/GenBank/DDBJ databases">
        <authorList>
            <person name="Magalhaes I.L.F."/>
            <person name="Oliveira U."/>
            <person name="Santos F.R."/>
            <person name="Vidigal T.H.D.A."/>
            <person name="Brescovit A.D."/>
            <person name="Santos A.J."/>
        </authorList>
    </citation>
    <scope>NUCLEOTIDE SEQUENCE</scope>
    <source>
        <tissue evidence="3">Shoot tissue taken approximately 20 cm above the soil surface</tissue>
    </source>
</reference>